<proteinExistence type="predicted"/>
<evidence type="ECO:0000313" key="3">
    <source>
        <dbReference type="Proteomes" id="UP000621390"/>
    </source>
</evidence>
<dbReference type="RefSeq" id="WP_199493286.1">
    <property type="nucleotide sequence ID" value="NZ_JAEMOP010000009.1"/>
</dbReference>
<dbReference type="EMBL" id="JAEMOP010000009">
    <property type="protein sequence ID" value="MBJ7316848.1"/>
    <property type="molecule type" value="Genomic_DNA"/>
</dbReference>
<accession>A0A8I1KHI7</accession>
<keyword evidence="4" id="KW-1185">Reference proteome</keyword>
<evidence type="ECO:0000313" key="2">
    <source>
        <dbReference type="EMBL" id="MBJ7316848.1"/>
    </source>
</evidence>
<dbReference type="PROSITE" id="PS51318">
    <property type="entry name" value="TAT"/>
    <property type="match status" value="1"/>
</dbReference>
<dbReference type="Proteomes" id="UP000621390">
    <property type="component" value="Unassembled WGS sequence"/>
</dbReference>
<evidence type="ECO:0000313" key="1">
    <source>
        <dbReference type="EMBL" id="MBJ7265478.1"/>
    </source>
</evidence>
<organism evidence="2 3">
    <name type="scientific">Idiomarina abyssalis</name>
    <dbReference type="NCBI Taxonomy" id="86102"/>
    <lineage>
        <taxon>Bacteria</taxon>
        <taxon>Pseudomonadati</taxon>
        <taxon>Pseudomonadota</taxon>
        <taxon>Gammaproteobacteria</taxon>
        <taxon>Alteromonadales</taxon>
        <taxon>Idiomarinaceae</taxon>
        <taxon>Idiomarina</taxon>
    </lineage>
</organism>
<dbReference type="EMBL" id="JAEMOS010000002">
    <property type="protein sequence ID" value="MBJ7265478.1"/>
    <property type="molecule type" value="Genomic_DNA"/>
</dbReference>
<name>A0A8I1KHI7_9GAMM</name>
<sequence>MNLSKKMSRRAFFGLAAGSIAYATLGSKKAHAFTNCIPSIGPAVGRIIARVPGEAIAGVWERWQAERNEDSEEDMNEAAALYTQMADAQNATTKTIADAELRRKTEPLKNLKNQKELANTWAAHMLTETAAQDSFSKALDQATLTMAAPFIRPGVQAKYFEQQFGDKWYQTTTYAGNLFSNKQLNGRRAELADAFILNVTAPSAKNIANTTSAWGKSDALLYEQSSRSAAFTLSKAPLIRQRQYTTKSGNESERDALHQHIRHTYASPSWRKMVKELPSEVQGLQVCVQQAAVNNMIKKERLRELELQLAIRSATALENLRYQS</sequence>
<comment type="caution">
    <text evidence="2">The sequence shown here is derived from an EMBL/GenBank/DDBJ whole genome shotgun (WGS) entry which is preliminary data.</text>
</comment>
<gene>
    <name evidence="1" type="ORF">JHC10_00835</name>
    <name evidence="2" type="ORF">JHC11_12705</name>
</gene>
<dbReference type="InterPro" id="IPR006311">
    <property type="entry name" value="TAT_signal"/>
</dbReference>
<dbReference type="AlphaFoldDB" id="A0A8I1KHI7"/>
<reference evidence="2 4" key="1">
    <citation type="submission" date="2020-09" db="EMBL/GenBank/DDBJ databases">
        <title>Draft Genomes of Bacterial Isolates from North Pond Shallow Sediments.</title>
        <authorList>
            <person name="Kiel Reese B."/>
            <person name="Mullis M."/>
            <person name="Weisend R.E."/>
        </authorList>
    </citation>
    <scope>NUCLEOTIDE SEQUENCE</scope>
    <source>
        <strain evidence="2">KJE-2</strain>
        <strain evidence="1 4">KJE-3</strain>
    </source>
</reference>
<evidence type="ECO:0000313" key="4">
    <source>
        <dbReference type="Proteomes" id="UP000655994"/>
    </source>
</evidence>
<protein>
    <submittedName>
        <fullName evidence="2">Uncharacterized protein</fullName>
    </submittedName>
</protein>
<dbReference type="Proteomes" id="UP000655994">
    <property type="component" value="Unassembled WGS sequence"/>
</dbReference>